<comment type="caution">
    <text evidence="3">The sequence shown here is derived from an EMBL/GenBank/DDBJ whole genome shotgun (WGS) entry which is preliminary data.</text>
</comment>
<dbReference type="RefSeq" id="XP_065959593.1">
    <property type="nucleotide sequence ID" value="XM_066105029.1"/>
</dbReference>
<dbReference type="Pfam" id="PF26053">
    <property type="entry name" value="DUF8016"/>
    <property type="match status" value="1"/>
</dbReference>
<organism evidence="3 4">
    <name type="scientific">Pyrenophora tritici-repentis</name>
    <dbReference type="NCBI Taxonomy" id="45151"/>
    <lineage>
        <taxon>Eukaryota</taxon>
        <taxon>Fungi</taxon>
        <taxon>Dikarya</taxon>
        <taxon>Ascomycota</taxon>
        <taxon>Pezizomycotina</taxon>
        <taxon>Dothideomycetes</taxon>
        <taxon>Pleosporomycetidae</taxon>
        <taxon>Pleosporales</taxon>
        <taxon>Pleosporineae</taxon>
        <taxon>Pleosporaceae</taxon>
        <taxon>Pyrenophora</taxon>
    </lineage>
</organism>
<accession>A0A834RLX8</accession>
<evidence type="ECO:0000313" key="4">
    <source>
        <dbReference type="Proteomes" id="UP000245464"/>
    </source>
</evidence>
<feature type="signal peptide" evidence="1">
    <location>
        <begin position="1"/>
        <end position="19"/>
    </location>
</feature>
<dbReference type="Proteomes" id="UP000245464">
    <property type="component" value="Chromosome 10"/>
</dbReference>
<sequence length="245" mass="26852">MATRFILPIALLAASFATATPTIQRNPYNFVLSDPVGHTIFNLGHVSYLADTKHPKASARCTTITSDQSTSIPIALIKTNATLITKDTLQTIISTYLEDDDVFNYDFLSGLYISSQVQSSLDASAIEYISSFNSTWLFLDRLMTANATINKVALESSVNLPAGPYLASVDGSLVSFATVYRLYPDTYKTFLFGAYSANDGENTHHPVSMFSPKFQDPFIPLVVQCLIVSLLNAEPFTKSFPQCSL</sequence>
<dbReference type="AlphaFoldDB" id="A0A834RLX8"/>
<evidence type="ECO:0000256" key="1">
    <source>
        <dbReference type="SAM" id="SignalP"/>
    </source>
</evidence>
<name>A0A834RLX8_9PLEO</name>
<keyword evidence="1" id="KW-0732">Signal</keyword>
<evidence type="ECO:0000313" key="3">
    <source>
        <dbReference type="EMBL" id="KAF7565966.1"/>
    </source>
</evidence>
<proteinExistence type="predicted"/>
<reference evidence="3" key="1">
    <citation type="journal article" date="2018" name="BMC Genomics">
        <title>Comparative genomics of the wheat fungal pathogen Pyrenophora tritici-repentis reveals chromosomal variations and genome plasticity.</title>
        <authorList>
            <person name="Moolhuijzen P."/>
            <person name="See P.T."/>
            <person name="Hane J.K."/>
            <person name="Shi G."/>
            <person name="Liu Z."/>
            <person name="Oliver R.P."/>
            <person name="Moffat C.S."/>
        </authorList>
    </citation>
    <scope>NUCLEOTIDE SEQUENCE [LARGE SCALE GENOMIC DNA]</scope>
    <source>
        <strain evidence="3">M4</strain>
    </source>
</reference>
<feature type="domain" description="Scytalone dehydratase-like protein Arp1 N-terminal" evidence="2">
    <location>
        <begin position="52"/>
        <end position="181"/>
    </location>
</feature>
<evidence type="ECO:0000259" key="2">
    <source>
        <dbReference type="Pfam" id="PF26053"/>
    </source>
</evidence>
<gene>
    <name evidence="3" type="ORF">PtrM4_054000</name>
</gene>
<dbReference type="InterPro" id="IPR058329">
    <property type="entry name" value="Arp1_N"/>
</dbReference>
<dbReference type="GeneID" id="6345101"/>
<protein>
    <recommendedName>
        <fullName evidence="2">Scytalone dehydratase-like protein Arp1 N-terminal domain-containing protein</fullName>
    </recommendedName>
</protein>
<feature type="chain" id="PRO_5032928765" description="Scytalone dehydratase-like protein Arp1 N-terminal domain-containing protein" evidence="1">
    <location>
        <begin position="20"/>
        <end position="245"/>
    </location>
</feature>
<dbReference type="KEGG" id="ptrr:6345101"/>
<dbReference type="EMBL" id="NQIK02000010">
    <property type="protein sequence ID" value="KAF7565966.1"/>
    <property type="molecule type" value="Genomic_DNA"/>
</dbReference>